<accession>R7QE01</accession>
<dbReference type="GeneID" id="17323855"/>
<evidence type="ECO:0000313" key="2">
    <source>
        <dbReference type="EMBL" id="CDF36314.1"/>
    </source>
</evidence>
<keyword evidence="1" id="KW-0472">Membrane</keyword>
<dbReference type="RefSeq" id="XP_005716133.1">
    <property type="nucleotide sequence ID" value="XM_005716076.1"/>
</dbReference>
<feature type="transmembrane region" description="Helical" evidence="1">
    <location>
        <begin position="21"/>
        <end position="44"/>
    </location>
</feature>
<dbReference type="Gramene" id="CDF36314">
    <property type="protein sequence ID" value="CDF36314"/>
    <property type="gene ID" value="CHC_T00004724001"/>
</dbReference>
<reference evidence="3" key="1">
    <citation type="journal article" date="2013" name="Proc. Natl. Acad. Sci. U.S.A.">
        <title>Genome structure and metabolic features in the red seaweed Chondrus crispus shed light on evolution of the Archaeplastida.</title>
        <authorList>
            <person name="Collen J."/>
            <person name="Porcel B."/>
            <person name="Carre W."/>
            <person name="Ball S.G."/>
            <person name="Chaparro C."/>
            <person name="Tonon T."/>
            <person name="Barbeyron T."/>
            <person name="Michel G."/>
            <person name="Noel B."/>
            <person name="Valentin K."/>
            <person name="Elias M."/>
            <person name="Artiguenave F."/>
            <person name="Arun A."/>
            <person name="Aury J.M."/>
            <person name="Barbosa-Neto J.F."/>
            <person name="Bothwell J.H."/>
            <person name="Bouget F.Y."/>
            <person name="Brillet L."/>
            <person name="Cabello-Hurtado F."/>
            <person name="Capella-Gutierrez S."/>
            <person name="Charrier B."/>
            <person name="Cladiere L."/>
            <person name="Cock J.M."/>
            <person name="Coelho S.M."/>
            <person name="Colleoni C."/>
            <person name="Czjzek M."/>
            <person name="Da Silva C."/>
            <person name="Delage L."/>
            <person name="Denoeud F."/>
            <person name="Deschamps P."/>
            <person name="Dittami S.M."/>
            <person name="Gabaldon T."/>
            <person name="Gachon C.M."/>
            <person name="Groisillier A."/>
            <person name="Herve C."/>
            <person name="Jabbari K."/>
            <person name="Katinka M."/>
            <person name="Kloareg B."/>
            <person name="Kowalczyk N."/>
            <person name="Labadie K."/>
            <person name="Leblanc C."/>
            <person name="Lopez P.J."/>
            <person name="McLachlan D.H."/>
            <person name="Meslet-Cladiere L."/>
            <person name="Moustafa A."/>
            <person name="Nehr Z."/>
            <person name="Nyvall Collen P."/>
            <person name="Panaud O."/>
            <person name="Partensky F."/>
            <person name="Poulain J."/>
            <person name="Rensing S.A."/>
            <person name="Rousvoal S."/>
            <person name="Samson G."/>
            <person name="Symeonidi A."/>
            <person name="Weissenbach J."/>
            <person name="Zambounis A."/>
            <person name="Wincker P."/>
            <person name="Boyen C."/>
        </authorList>
    </citation>
    <scope>NUCLEOTIDE SEQUENCE [LARGE SCALE GENOMIC DNA]</scope>
    <source>
        <strain evidence="3">cv. Stackhouse</strain>
    </source>
</reference>
<keyword evidence="1" id="KW-1133">Transmembrane helix</keyword>
<protein>
    <submittedName>
        <fullName evidence="2">Uncharacterized protein</fullName>
    </submittedName>
</protein>
<organism evidence="2 3">
    <name type="scientific">Chondrus crispus</name>
    <name type="common">Carrageen Irish moss</name>
    <name type="synonym">Polymorpha crispa</name>
    <dbReference type="NCBI Taxonomy" id="2769"/>
    <lineage>
        <taxon>Eukaryota</taxon>
        <taxon>Rhodophyta</taxon>
        <taxon>Florideophyceae</taxon>
        <taxon>Rhodymeniophycidae</taxon>
        <taxon>Gigartinales</taxon>
        <taxon>Gigartinaceae</taxon>
        <taxon>Chondrus</taxon>
    </lineage>
</organism>
<name>R7QE01_CHOCR</name>
<sequence>MCMRSNQLPRETCAMALHRSYVLCCFSFPLINPPSLLVFCTSSIKLAWRWKVSL</sequence>
<dbReference type="AlphaFoldDB" id="R7QE01"/>
<evidence type="ECO:0000313" key="3">
    <source>
        <dbReference type="Proteomes" id="UP000012073"/>
    </source>
</evidence>
<keyword evidence="3" id="KW-1185">Reference proteome</keyword>
<gene>
    <name evidence="2" type="ORF">CHC_T00004724001</name>
</gene>
<dbReference type="Proteomes" id="UP000012073">
    <property type="component" value="Unassembled WGS sequence"/>
</dbReference>
<evidence type="ECO:0000256" key="1">
    <source>
        <dbReference type="SAM" id="Phobius"/>
    </source>
</evidence>
<proteinExistence type="predicted"/>
<keyword evidence="1" id="KW-0812">Transmembrane</keyword>
<dbReference type="KEGG" id="ccp:CHC_T00004724001"/>
<dbReference type="EMBL" id="HG001771">
    <property type="protein sequence ID" value="CDF36314.1"/>
    <property type="molecule type" value="Genomic_DNA"/>
</dbReference>